<dbReference type="InterPro" id="IPR052929">
    <property type="entry name" value="RNase_H-like_EbsB-rel"/>
</dbReference>
<reference evidence="3" key="1">
    <citation type="submission" date="2020-06" db="EMBL/GenBank/DDBJ databases">
        <authorList>
            <person name="Li T."/>
            <person name="Hu X."/>
            <person name="Zhang T."/>
            <person name="Song X."/>
            <person name="Zhang H."/>
            <person name="Dai N."/>
            <person name="Sheng W."/>
            <person name="Hou X."/>
            <person name="Wei L."/>
        </authorList>
    </citation>
    <scope>NUCLEOTIDE SEQUENCE</scope>
    <source>
        <strain evidence="3">KEN1</strain>
        <tissue evidence="3">Leaf</tissue>
    </source>
</reference>
<dbReference type="PANTHER" id="PTHR47074">
    <property type="entry name" value="BNAC02G40300D PROTEIN"/>
    <property type="match status" value="1"/>
</dbReference>
<dbReference type="Pfam" id="PF13456">
    <property type="entry name" value="RVT_3"/>
    <property type="match status" value="1"/>
</dbReference>
<feature type="domain" description="Reverse transcriptase zinc-binding" evidence="2">
    <location>
        <begin position="102"/>
        <end position="196"/>
    </location>
</feature>
<dbReference type="PANTHER" id="PTHR47074:SF11">
    <property type="entry name" value="REVERSE TRANSCRIPTASE-LIKE PROTEIN"/>
    <property type="match status" value="1"/>
</dbReference>
<gene>
    <name evidence="3" type="ORF">Slati_1053600</name>
</gene>
<comment type="caution">
    <text evidence="3">The sequence shown here is derived from an EMBL/GenBank/DDBJ whole genome shotgun (WGS) entry which is preliminary data.</text>
</comment>
<dbReference type="GO" id="GO:0003676">
    <property type="term" value="F:nucleic acid binding"/>
    <property type="evidence" value="ECO:0007669"/>
    <property type="project" value="InterPro"/>
</dbReference>
<evidence type="ECO:0008006" key="4">
    <source>
        <dbReference type="Google" id="ProtNLM"/>
    </source>
</evidence>
<dbReference type="InterPro" id="IPR036397">
    <property type="entry name" value="RNaseH_sf"/>
</dbReference>
<dbReference type="Gene3D" id="3.30.420.10">
    <property type="entry name" value="Ribonuclease H-like superfamily/Ribonuclease H"/>
    <property type="match status" value="1"/>
</dbReference>
<reference evidence="3" key="2">
    <citation type="journal article" date="2024" name="Plant">
        <title>Genomic evolution and insights into agronomic trait innovations of Sesamum species.</title>
        <authorList>
            <person name="Miao H."/>
            <person name="Wang L."/>
            <person name="Qu L."/>
            <person name="Liu H."/>
            <person name="Sun Y."/>
            <person name="Le M."/>
            <person name="Wang Q."/>
            <person name="Wei S."/>
            <person name="Zheng Y."/>
            <person name="Lin W."/>
            <person name="Duan Y."/>
            <person name="Cao H."/>
            <person name="Xiong S."/>
            <person name="Wang X."/>
            <person name="Wei L."/>
            <person name="Li C."/>
            <person name="Ma Q."/>
            <person name="Ju M."/>
            <person name="Zhao R."/>
            <person name="Li G."/>
            <person name="Mu C."/>
            <person name="Tian Q."/>
            <person name="Mei H."/>
            <person name="Zhang T."/>
            <person name="Gao T."/>
            <person name="Zhang H."/>
        </authorList>
    </citation>
    <scope>NUCLEOTIDE SEQUENCE</scope>
    <source>
        <strain evidence="3">KEN1</strain>
    </source>
</reference>
<name>A0AAW2XSK3_9LAMI</name>
<protein>
    <recommendedName>
        <fullName evidence="4">Reverse transcriptase zinc-binding domain-containing protein</fullName>
    </recommendedName>
</protein>
<accession>A0AAW2XSK3</accession>
<sequence>MSAQALLRAGCRWRVGSGSHIRIWQDPWLPRPLTFRPVIYPPPDSANMRVADLIDPSTGDWNIRLVRELFWPVDSDLILNIPLSRAGSDDILVWHFSGTGMFTVRSAYHLACELSNRPCSSDLFEAEHGWWRKLWQAKIPNKIKVFTWKACLNALPTSVNLARRIQGFLAVCPLCQTDGEDVVHPLILCPFARQIWGLATFPSASIPQDPSDCFQWIRLVADTLSTADFVYQELPPPEFGCPELLALWCSEPVADPSSSSPAELAEALAAREAILLAHRQGWSSVVLEGDCASLIHKLASKSHDLSAVGLIIFDILAFARSFICCNFIFVRRECNSVAHLLAKSGFGSSEVGTVLPAVVASLISVDSGF</sequence>
<dbReference type="CDD" id="cd06222">
    <property type="entry name" value="RNase_H_like"/>
    <property type="match status" value="1"/>
</dbReference>
<evidence type="ECO:0000259" key="2">
    <source>
        <dbReference type="Pfam" id="PF13966"/>
    </source>
</evidence>
<feature type="domain" description="RNase H type-1" evidence="1">
    <location>
        <begin position="258"/>
        <end position="344"/>
    </location>
</feature>
<evidence type="ECO:0000313" key="3">
    <source>
        <dbReference type="EMBL" id="KAL0457144.1"/>
    </source>
</evidence>
<dbReference type="InterPro" id="IPR026960">
    <property type="entry name" value="RVT-Znf"/>
</dbReference>
<proteinExistence type="predicted"/>
<evidence type="ECO:0000259" key="1">
    <source>
        <dbReference type="Pfam" id="PF13456"/>
    </source>
</evidence>
<dbReference type="GO" id="GO:0004523">
    <property type="term" value="F:RNA-DNA hybrid ribonuclease activity"/>
    <property type="evidence" value="ECO:0007669"/>
    <property type="project" value="InterPro"/>
</dbReference>
<organism evidence="3">
    <name type="scientific">Sesamum latifolium</name>
    <dbReference type="NCBI Taxonomy" id="2727402"/>
    <lineage>
        <taxon>Eukaryota</taxon>
        <taxon>Viridiplantae</taxon>
        <taxon>Streptophyta</taxon>
        <taxon>Embryophyta</taxon>
        <taxon>Tracheophyta</taxon>
        <taxon>Spermatophyta</taxon>
        <taxon>Magnoliopsida</taxon>
        <taxon>eudicotyledons</taxon>
        <taxon>Gunneridae</taxon>
        <taxon>Pentapetalae</taxon>
        <taxon>asterids</taxon>
        <taxon>lamiids</taxon>
        <taxon>Lamiales</taxon>
        <taxon>Pedaliaceae</taxon>
        <taxon>Sesamum</taxon>
    </lineage>
</organism>
<dbReference type="EMBL" id="JACGWN010000003">
    <property type="protein sequence ID" value="KAL0457144.1"/>
    <property type="molecule type" value="Genomic_DNA"/>
</dbReference>
<dbReference type="InterPro" id="IPR044730">
    <property type="entry name" value="RNase_H-like_dom_plant"/>
</dbReference>
<dbReference type="Pfam" id="PF13966">
    <property type="entry name" value="zf-RVT"/>
    <property type="match status" value="1"/>
</dbReference>
<dbReference type="AlphaFoldDB" id="A0AAW2XSK3"/>
<dbReference type="InterPro" id="IPR002156">
    <property type="entry name" value="RNaseH_domain"/>
</dbReference>